<keyword evidence="5 6" id="KW-0648">Protein biosynthesis</keyword>
<dbReference type="GO" id="GO:0000340">
    <property type="term" value="F:RNA 7-methylguanosine cap binding"/>
    <property type="evidence" value="ECO:0007669"/>
    <property type="project" value="TreeGrafter"/>
</dbReference>
<dbReference type="Proteomes" id="UP000186922">
    <property type="component" value="Unassembled WGS sequence"/>
</dbReference>
<evidence type="ECO:0000313" key="8">
    <source>
        <dbReference type="EMBL" id="GAU97826.1"/>
    </source>
</evidence>
<reference evidence="8 9" key="1">
    <citation type="journal article" date="2016" name="Nat. Commun.">
        <title>Extremotolerant tardigrade genome and improved radiotolerance of human cultured cells by tardigrade-unique protein.</title>
        <authorList>
            <person name="Hashimoto T."/>
            <person name="Horikawa D.D."/>
            <person name="Saito Y."/>
            <person name="Kuwahara H."/>
            <person name="Kozuka-Hata H."/>
            <person name="Shin-I T."/>
            <person name="Minakuchi Y."/>
            <person name="Ohishi K."/>
            <person name="Motoyama A."/>
            <person name="Aizu T."/>
            <person name="Enomoto A."/>
            <person name="Kondo K."/>
            <person name="Tanaka S."/>
            <person name="Hara Y."/>
            <person name="Koshikawa S."/>
            <person name="Sagara H."/>
            <person name="Miura T."/>
            <person name="Yokobori S."/>
            <person name="Miyagawa K."/>
            <person name="Suzuki Y."/>
            <person name="Kubo T."/>
            <person name="Oyama M."/>
            <person name="Kohara Y."/>
            <person name="Fujiyama A."/>
            <person name="Arakawa K."/>
            <person name="Katayama T."/>
            <person name="Toyoda A."/>
            <person name="Kunieda T."/>
        </authorList>
    </citation>
    <scope>NUCLEOTIDE SEQUENCE [LARGE SCALE GENOMIC DNA]</scope>
    <source>
        <strain evidence="8 9">YOKOZUNA-1</strain>
    </source>
</reference>
<dbReference type="SUPFAM" id="SSF55418">
    <property type="entry name" value="eIF4e-like"/>
    <property type="match status" value="1"/>
</dbReference>
<name>A0A1D1V828_RAMVA</name>
<dbReference type="OrthoDB" id="590761at2759"/>
<dbReference type="GO" id="GO:0016281">
    <property type="term" value="C:eukaryotic translation initiation factor 4F complex"/>
    <property type="evidence" value="ECO:0007669"/>
    <property type="project" value="TreeGrafter"/>
</dbReference>
<dbReference type="InterPro" id="IPR023398">
    <property type="entry name" value="TIF_eIF4e-like"/>
</dbReference>
<keyword evidence="9" id="KW-1185">Reference proteome</keyword>
<feature type="region of interest" description="Disordered" evidence="7">
    <location>
        <begin position="198"/>
        <end position="223"/>
    </location>
</feature>
<evidence type="ECO:0000256" key="7">
    <source>
        <dbReference type="SAM" id="MobiDB-lite"/>
    </source>
</evidence>
<dbReference type="InterPro" id="IPR001040">
    <property type="entry name" value="TIF_eIF_4E"/>
</dbReference>
<evidence type="ECO:0000256" key="4">
    <source>
        <dbReference type="ARBA" id="ARBA00022884"/>
    </source>
</evidence>
<feature type="region of interest" description="Disordered" evidence="7">
    <location>
        <begin position="396"/>
        <end position="418"/>
    </location>
</feature>
<keyword evidence="2 6" id="KW-0396">Initiation factor</keyword>
<evidence type="ECO:0000256" key="2">
    <source>
        <dbReference type="ARBA" id="ARBA00022540"/>
    </source>
</evidence>
<dbReference type="Pfam" id="PF01652">
    <property type="entry name" value="IF4E"/>
    <property type="match status" value="1"/>
</dbReference>
<comment type="similarity">
    <text evidence="1 6">Belongs to the eukaryotic initiation factor 4E family.</text>
</comment>
<accession>A0A1D1V828</accession>
<dbReference type="STRING" id="947166.A0A1D1V828"/>
<organism evidence="8 9">
    <name type="scientific">Ramazzottius varieornatus</name>
    <name type="common">Water bear</name>
    <name type="synonym">Tardigrade</name>
    <dbReference type="NCBI Taxonomy" id="947166"/>
    <lineage>
        <taxon>Eukaryota</taxon>
        <taxon>Metazoa</taxon>
        <taxon>Ecdysozoa</taxon>
        <taxon>Tardigrada</taxon>
        <taxon>Eutardigrada</taxon>
        <taxon>Parachela</taxon>
        <taxon>Hypsibioidea</taxon>
        <taxon>Ramazzottiidae</taxon>
        <taxon>Ramazzottius</taxon>
    </lineage>
</organism>
<keyword evidence="4 6" id="KW-0694">RNA-binding</keyword>
<proteinExistence type="inferred from homology"/>
<evidence type="ECO:0000256" key="3">
    <source>
        <dbReference type="ARBA" id="ARBA00022845"/>
    </source>
</evidence>
<dbReference type="GO" id="GO:0006417">
    <property type="term" value="P:regulation of translation"/>
    <property type="evidence" value="ECO:0007669"/>
    <property type="project" value="UniProtKB-KW"/>
</dbReference>
<gene>
    <name evidence="8" type="primary">RvY_09056-1</name>
    <name evidence="8" type="synonym">RvY_09056.1</name>
    <name evidence="8" type="ORF">RvY_09056</name>
</gene>
<dbReference type="AlphaFoldDB" id="A0A1D1V828"/>
<evidence type="ECO:0000256" key="6">
    <source>
        <dbReference type="RuleBase" id="RU004374"/>
    </source>
</evidence>
<evidence type="ECO:0000256" key="5">
    <source>
        <dbReference type="ARBA" id="ARBA00022917"/>
    </source>
</evidence>
<sequence>MYSHFDEKFAGMPFDHVDLKNQFRDPTQTYLESPWTLWLVNKQNAQSKTWLECLHPVATFSTIQQFWGMYNSLKPPSELPAHWEYALFRGGLGRRVIVPDWDDHENSGGGCMQLTGFSLEPKTIDHLWRDICLKAIEEAWIHTSDYINGTIVSTKSGTTRFYVWIAPCKEHIWETVRERIESVFSQDCRTPLKWTPHMERKTTDPAAKEAPKEVAKAKEEKAKPKEIKLPRHFRSRSVGYRKGRTLEEQATDEFLQVKRNGPQPPQTEQKMEVPPMEAMQTQLQPTTTKKPYMLPPLKEVSGPPVRASLSFNSPFAAQRRGRSCHGTKMFNEFPMYNGGRDHSRCRGAGDINTASCRLCTQQVQHQHVRTGRSIIANSKPSKEMVDVSTQFSQLGMPMDFNSKTRPNSSMMAGGDAGGGDYVTDLDDMHISPEQYFKNQQ</sequence>
<dbReference type="PANTHER" id="PTHR11960:SF8">
    <property type="entry name" value="EUKARYOTIC TRANSLATION INITIATION FACTOR 4E1-RELATED"/>
    <property type="match status" value="1"/>
</dbReference>
<comment type="caution">
    <text evidence="8">The sequence shown here is derived from an EMBL/GenBank/DDBJ whole genome shotgun (WGS) entry which is preliminary data.</text>
</comment>
<evidence type="ECO:0000313" key="9">
    <source>
        <dbReference type="Proteomes" id="UP000186922"/>
    </source>
</evidence>
<dbReference type="Gene3D" id="3.30.760.10">
    <property type="entry name" value="RNA Cap, Translation Initiation Factor Eif4e"/>
    <property type="match status" value="1"/>
</dbReference>
<dbReference type="GO" id="GO:0003743">
    <property type="term" value="F:translation initiation factor activity"/>
    <property type="evidence" value="ECO:0007669"/>
    <property type="project" value="UniProtKB-KW"/>
</dbReference>
<keyword evidence="3" id="KW-0810">Translation regulation</keyword>
<evidence type="ECO:0000256" key="1">
    <source>
        <dbReference type="ARBA" id="ARBA00009860"/>
    </source>
</evidence>
<dbReference type="EMBL" id="BDGG01000004">
    <property type="protein sequence ID" value="GAU97826.1"/>
    <property type="molecule type" value="Genomic_DNA"/>
</dbReference>
<protein>
    <submittedName>
        <fullName evidence="8">Uncharacterized protein</fullName>
    </submittedName>
</protein>
<dbReference type="PANTHER" id="PTHR11960">
    <property type="entry name" value="EUKARYOTIC TRANSLATION INITIATION FACTOR 4E RELATED"/>
    <property type="match status" value="1"/>
</dbReference>